<keyword evidence="11" id="KW-1185">Reference proteome</keyword>
<dbReference type="Gene3D" id="2.10.25.140">
    <property type="match status" value="1"/>
</dbReference>
<evidence type="ECO:0000256" key="7">
    <source>
        <dbReference type="ARBA" id="ARBA00023180"/>
    </source>
</evidence>
<dbReference type="Gene3D" id="2.60.40.3510">
    <property type="match status" value="1"/>
</dbReference>
<dbReference type="FunFam" id="2.10.25.140:FF:000001">
    <property type="entry name" value="Delta-like protein"/>
    <property type="match status" value="1"/>
</dbReference>
<keyword evidence="6 8" id="KW-1015">Disulfide bond</keyword>
<keyword evidence="5 9" id="KW-1133">Transmembrane helix</keyword>
<feature type="disulfide bond" evidence="8">
    <location>
        <begin position="312"/>
        <end position="321"/>
    </location>
</feature>
<proteinExistence type="predicted"/>
<dbReference type="PaxDb" id="121845-A0A3Q0J278"/>
<dbReference type="GO" id="GO:0009952">
    <property type="term" value="P:anterior/posterior pattern specification"/>
    <property type="evidence" value="ECO:0007669"/>
    <property type="project" value="UniProtKB-ARBA"/>
</dbReference>
<protein>
    <recommendedName>
        <fullName evidence="9">Delta-like protein</fullName>
    </recommendedName>
</protein>
<comment type="subcellular location">
    <subcellularLocation>
        <location evidence="9">Membrane</location>
        <topology evidence="9">Single-pass type I membrane protein</topology>
    </subcellularLocation>
</comment>
<dbReference type="SMART" id="SM00051">
    <property type="entry name" value="DSL"/>
    <property type="match status" value="1"/>
</dbReference>
<dbReference type="InterPro" id="IPR011651">
    <property type="entry name" value="Notch_ligand_N"/>
</dbReference>
<evidence type="ECO:0000256" key="3">
    <source>
        <dbReference type="ARBA" id="ARBA00022692"/>
    </source>
</evidence>
<evidence type="ECO:0000256" key="5">
    <source>
        <dbReference type="ARBA" id="ARBA00022989"/>
    </source>
</evidence>
<dbReference type="Pfam" id="PF07657">
    <property type="entry name" value="MNNL"/>
    <property type="match status" value="1"/>
</dbReference>
<dbReference type="RefSeq" id="XP_026682602.1">
    <property type="nucleotide sequence ID" value="XM_026826801.1"/>
</dbReference>
<keyword evidence="7" id="KW-0325">Glycoprotein</keyword>
<evidence type="ECO:0000256" key="2">
    <source>
        <dbReference type="ARBA" id="ARBA00022536"/>
    </source>
</evidence>
<dbReference type="GO" id="GO:0016020">
    <property type="term" value="C:membrane"/>
    <property type="evidence" value="ECO:0007669"/>
    <property type="project" value="UniProtKB-SubCell"/>
</dbReference>
<dbReference type="Pfam" id="PF01414">
    <property type="entry name" value="DSL"/>
    <property type="match status" value="1"/>
</dbReference>
<evidence type="ECO:0000256" key="6">
    <source>
        <dbReference type="ARBA" id="ARBA00023157"/>
    </source>
</evidence>
<keyword evidence="9" id="KW-0472">Membrane</keyword>
<organism evidence="11 12">
    <name type="scientific">Diaphorina citri</name>
    <name type="common">Asian citrus psyllid</name>
    <dbReference type="NCBI Taxonomy" id="121845"/>
    <lineage>
        <taxon>Eukaryota</taxon>
        <taxon>Metazoa</taxon>
        <taxon>Ecdysozoa</taxon>
        <taxon>Arthropoda</taxon>
        <taxon>Hexapoda</taxon>
        <taxon>Insecta</taxon>
        <taxon>Pterygota</taxon>
        <taxon>Neoptera</taxon>
        <taxon>Paraneoptera</taxon>
        <taxon>Hemiptera</taxon>
        <taxon>Sternorrhyncha</taxon>
        <taxon>Psylloidea</taxon>
        <taxon>Psyllidae</taxon>
        <taxon>Diaphorininae</taxon>
        <taxon>Diaphorina</taxon>
    </lineage>
</organism>
<evidence type="ECO:0000256" key="4">
    <source>
        <dbReference type="ARBA" id="ARBA00022737"/>
    </source>
</evidence>
<evidence type="ECO:0000256" key="1">
    <source>
        <dbReference type="ARBA" id="ARBA00022473"/>
    </source>
</evidence>
<feature type="disulfide bond" evidence="8">
    <location>
        <begin position="292"/>
        <end position="304"/>
    </location>
</feature>
<feature type="disulfide bond" evidence="8">
    <location>
        <begin position="279"/>
        <end position="288"/>
    </location>
</feature>
<keyword evidence="3 9" id="KW-0812">Transmembrane</keyword>
<dbReference type="Proteomes" id="UP000079169">
    <property type="component" value="Unplaced"/>
</dbReference>
<dbReference type="GO" id="GO:0007219">
    <property type="term" value="P:Notch signaling pathway"/>
    <property type="evidence" value="ECO:0007669"/>
    <property type="project" value="InterPro"/>
</dbReference>
<dbReference type="InterPro" id="IPR001774">
    <property type="entry name" value="DSL"/>
</dbReference>
<sequence>MRGHFLPHRHTLHTPNKRHLRATCMLNVNNNRANSIKLLQDGNIGRSFKAAVTINGIEFYDIGLYTAEALQLWTVKYQYYAYNHTRFMALSRIRIVLNSTTRSLLSVISLSLILSQYSSCARGSGFFELQILEIANYKGELASGICCGGLHRPDPSISCPVQCNTLFRVCLKEYQSNVTSNGPCSFGNTSSPVLGGNSFTLTDPDRANGNLVLPFTFRWTRSFTLILQALDLNNQTSPANMRPIEEASFSGILLPSAEWHTLNHKGKTARITYRVRVQCDLHYFNSTCTTFCRPRDDKFGHFTCDSNGDKVCIAGWKGTNCETAVCKEGCHPTHGKCDVPGLCE</sequence>
<keyword evidence="4 9" id="KW-0677">Repeat</keyword>
<feature type="domain" description="DSL" evidence="10">
    <location>
        <begin position="277"/>
        <end position="321"/>
    </location>
</feature>
<keyword evidence="9" id="KW-0732">Signal</keyword>
<evidence type="ECO:0000256" key="9">
    <source>
        <dbReference type="RuleBase" id="RU280815"/>
    </source>
</evidence>
<evidence type="ECO:0000256" key="8">
    <source>
        <dbReference type="PROSITE-ProRule" id="PRU00377"/>
    </source>
</evidence>
<gene>
    <name evidence="12" type="primary">LOC113469256</name>
</gene>
<dbReference type="GO" id="GO:0048018">
    <property type="term" value="F:receptor ligand activity"/>
    <property type="evidence" value="ECO:0007669"/>
    <property type="project" value="UniProtKB-ARBA"/>
</dbReference>
<dbReference type="KEGG" id="dci:113469256"/>
<reference evidence="12" key="1">
    <citation type="submission" date="2025-08" db="UniProtKB">
        <authorList>
            <consortium name="RefSeq"/>
        </authorList>
    </citation>
    <scope>IDENTIFICATION</scope>
</reference>
<dbReference type="GeneID" id="113469256"/>
<dbReference type="PROSITE" id="PS51051">
    <property type="entry name" value="DSL"/>
    <property type="match status" value="1"/>
</dbReference>
<evidence type="ECO:0000259" key="10">
    <source>
        <dbReference type="PROSITE" id="PS51051"/>
    </source>
</evidence>
<dbReference type="GO" id="GO:0046331">
    <property type="term" value="P:lateral inhibition"/>
    <property type="evidence" value="ECO:0007669"/>
    <property type="project" value="UniProtKB-ARBA"/>
</dbReference>
<keyword evidence="2 9" id="KW-0245">EGF-like domain</keyword>
<name>A0A3Q0J278_DIACI</name>
<accession>A0A3Q0J278</accession>
<comment type="function">
    <text evidence="9">Putative Notch ligand involved in the mediation of Notch signaling.</text>
</comment>
<keyword evidence="1 9" id="KW-0217">Developmental protein</keyword>
<dbReference type="GO" id="GO:0035282">
    <property type="term" value="P:segmentation"/>
    <property type="evidence" value="ECO:0007669"/>
    <property type="project" value="UniProtKB-ARBA"/>
</dbReference>
<evidence type="ECO:0000313" key="11">
    <source>
        <dbReference type="Proteomes" id="UP000079169"/>
    </source>
</evidence>
<evidence type="ECO:0000313" key="12">
    <source>
        <dbReference type="RefSeq" id="XP_026682602.1"/>
    </source>
</evidence>
<dbReference type="AlphaFoldDB" id="A0A3Q0J278"/>
<dbReference type="STRING" id="121845.A0A3Q0J278"/>